<name>A0A1Q8QG53_9FIRM</name>
<protein>
    <submittedName>
        <fullName evidence="1">Uncharacterized protein</fullName>
    </submittedName>
</protein>
<keyword evidence="2" id="KW-1185">Reference proteome</keyword>
<organism evidence="1 2">
    <name type="scientific">Desulfosporosinus metallidurans</name>
    <dbReference type="NCBI Taxonomy" id="1888891"/>
    <lineage>
        <taxon>Bacteria</taxon>
        <taxon>Bacillati</taxon>
        <taxon>Bacillota</taxon>
        <taxon>Clostridia</taxon>
        <taxon>Eubacteriales</taxon>
        <taxon>Desulfitobacteriaceae</taxon>
        <taxon>Desulfosporosinus</taxon>
    </lineage>
</organism>
<evidence type="ECO:0000313" key="1">
    <source>
        <dbReference type="EMBL" id="OLN26295.1"/>
    </source>
</evidence>
<dbReference type="EMBL" id="MLBF01000081">
    <property type="protein sequence ID" value="OLN26295.1"/>
    <property type="molecule type" value="Genomic_DNA"/>
</dbReference>
<dbReference type="Proteomes" id="UP000186102">
    <property type="component" value="Unassembled WGS sequence"/>
</dbReference>
<gene>
    <name evidence="1" type="ORF">DSOL_5049</name>
</gene>
<accession>A0A1Q8QG53</accession>
<reference evidence="1 2" key="1">
    <citation type="submission" date="2016-09" db="EMBL/GenBank/DDBJ databases">
        <title>Complete genome of Desulfosporosinus sp. OL.</title>
        <authorList>
            <person name="Mardanov A."/>
            <person name="Beletsky A."/>
            <person name="Panova A."/>
            <person name="Karnachuk O."/>
            <person name="Ravin N."/>
        </authorList>
    </citation>
    <scope>NUCLEOTIDE SEQUENCE [LARGE SCALE GENOMIC DNA]</scope>
    <source>
        <strain evidence="1 2">OL</strain>
    </source>
</reference>
<sequence>MRFENVDVIDTLRKIMQHNTEHYQSDFEYDIARLQRAAEDSRGSRCFLWLSRGFGTWCFEERDVYIRNTHAFNTWDYYNHSSENVKAFAVEIEALQDKAVVGHVFELDYKTHIEDVRKNSFNAQSVEAVFKHPDSNNGYIRKFDIDEYNTNWYSIGQRYGEIETLRYEVGDEQRLQDVLGKARQIRILNTTAGNLDEYIAAMVKERFHSYGYTRDDMVFTTPGDVFDALEHKVPVYMLSKDNIREPVISTDEISYHIFHKGIFGMTPEDKRLLEYLLALPENRAELFNRTELNKIYTLAIAAGQSGDLDKTALKTLEAIVYKLDRVLPAPLEPAENVREKDEELEV</sequence>
<evidence type="ECO:0000313" key="2">
    <source>
        <dbReference type="Proteomes" id="UP000186102"/>
    </source>
</evidence>
<dbReference type="AlphaFoldDB" id="A0A1Q8QG53"/>
<comment type="caution">
    <text evidence="1">The sequence shown here is derived from an EMBL/GenBank/DDBJ whole genome shotgun (WGS) entry which is preliminary data.</text>
</comment>
<proteinExistence type="predicted"/>
<dbReference type="STRING" id="1888891.DSOL_5049"/>